<gene>
    <name evidence="1" type="ORF">F5544_12830</name>
</gene>
<reference evidence="1 2" key="1">
    <citation type="journal article" date="2019" name="ACS Chem. Biol.">
        <title>Identification and Mobilization of a Cryptic Antibiotic Biosynthesis Gene Locus from a Human-Pathogenic Nocardia Isolate.</title>
        <authorList>
            <person name="Herisse M."/>
            <person name="Ishida K."/>
            <person name="Porter J.L."/>
            <person name="Howden B."/>
            <person name="Hertweck C."/>
            <person name="Stinear T.P."/>
            <person name="Pidot S.J."/>
        </authorList>
    </citation>
    <scope>NUCLEOTIDE SEQUENCE [LARGE SCALE GENOMIC DNA]</scope>
    <source>
        <strain evidence="1 2">AUSMDU00012717</strain>
    </source>
</reference>
<keyword evidence="2" id="KW-1185">Reference proteome</keyword>
<accession>A0A6G9YB14</accession>
<organism evidence="1 2">
    <name type="scientific">Nocardia arthritidis</name>
    <dbReference type="NCBI Taxonomy" id="228602"/>
    <lineage>
        <taxon>Bacteria</taxon>
        <taxon>Bacillati</taxon>
        <taxon>Actinomycetota</taxon>
        <taxon>Actinomycetes</taxon>
        <taxon>Mycobacteriales</taxon>
        <taxon>Nocardiaceae</taxon>
        <taxon>Nocardia</taxon>
    </lineage>
</organism>
<proteinExistence type="predicted"/>
<evidence type="ECO:0000313" key="2">
    <source>
        <dbReference type="Proteomes" id="UP000503540"/>
    </source>
</evidence>
<dbReference type="Pfam" id="PF13671">
    <property type="entry name" value="AAA_33"/>
    <property type="match status" value="1"/>
</dbReference>
<dbReference type="Proteomes" id="UP000503540">
    <property type="component" value="Chromosome"/>
</dbReference>
<sequence>MIRHQRAAGTWWTSTVPSNRNRKISLPGDLSPRVIEVLDASAHSLAESGAIVICGLPASGKSTAATYLADRIGAPVFDKDGFAPGLEEAVMTRLTGDPFDRDSDVYRTVVSPHLYDGLVHAAFTVAAHHPVIIDAPLISFIRQAASSGSTLTEYLWTRSGLTPNAIVTTMWFDSANNDIRTRMLARGAARDVPKLTNWDTYESQVLDGGVRTAARAIVDIVVTN</sequence>
<dbReference type="InterPro" id="IPR027417">
    <property type="entry name" value="P-loop_NTPase"/>
</dbReference>
<name>A0A6G9YB14_9NOCA</name>
<dbReference type="SUPFAM" id="SSF52540">
    <property type="entry name" value="P-loop containing nucleoside triphosphate hydrolases"/>
    <property type="match status" value="1"/>
</dbReference>
<dbReference type="KEGG" id="nah:F5544_12830"/>
<dbReference type="EMBL" id="CP046172">
    <property type="protein sequence ID" value="QIS10455.1"/>
    <property type="molecule type" value="Genomic_DNA"/>
</dbReference>
<protein>
    <submittedName>
        <fullName evidence="1">AAA family ATPase</fullName>
    </submittedName>
</protein>
<dbReference type="Gene3D" id="3.40.50.300">
    <property type="entry name" value="P-loop containing nucleotide triphosphate hydrolases"/>
    <property type="match status" value="1"/>
</dbReference>
<evidence type="ECO:0000313" key="1">
    <source>
        <dbReference type="EMBL" id="QIS10455.1"/>
    </source>
</evidence>
<dbReference type="AlphaFoldDB" id="A0A6G9YB14"/>